<evidence type="ECO:0000256" key="2">
    <source>
        <dbReference type="ARBA" id="ARBA00022801"/>
    </source>
</evidence>
<reference evidence="5 6" key="1">
    <citation type="submission" date="2020-07" db="EMBL/GenBank/DDBJ databases">
        <title>Sequencing the genomes of 1000 actinobacteria strains.</title>
        <authorList>
            <person name="Klenk H.-P."/>
        </authorList>
    </citation>
    <scope>NUCLEOTIDE SEQUENCE [LARGE SCALE GENOMIC DNA]</scope>
    <source>
        <strain evidence="5 6">DSM 29531</strain>
    </source>
</reference>
<dbReference type="InterPro" id="IPR029000">
    <property type="entry name" value="Cyclophilin-like_dom_sf"/>
</dbReference>
<dbReference type="SMART" id="SM00797">
    <property type="entry name" value="AHS2"/>
    <property type="match status" value="1"/>
</dbReference>
<evidence type="ECO:0000313" key="6">
    <source>
        <dbReference type="Proteomes" id="UP000571817"/>
    </source>
</evidence>
<protein>
    <submittedName>
        <fullName evidence="5">Biotin-dependent carboxylase-like uncharacterized protein</fullName>
    </submittedName>
</protein>
<dbReference type="InterPro" id="IPR052708">
    <property type="entry name" value="PxpC"/>
</dbReference>
<evidence type="ECO:0000313" key="5">
    <source>
        <dbReference type="EMBL" id="NYJ75675.1"/>
    </source>
</evidence>
<dbReference type="GO" id="GO:0005524">
    <property type="term" value="F:ATP binding"/>
    <property type="evidence" value="ECO:0007669"/>
    <property type="project" value="UniProtKB-KW"/>
</dbReference>
<keyword evidence="2" id="KW-0378">Hydrolase</keyword>
<dbReference type="Gene3D" id="2.40.100.10">
    <property type="entry name" value="Cyclophilin-like"/>
    <property type="match status" value="1"/>
</dbReference>
<dbReference type="AlphaFoldDB" id="A0A853DNF4"/>
<comment type="caution">
    <text evidence="5">The sequence shown here is derived from an EMBL/GenBank/DDBJ whole genome shotgun (WGS) entry which is preliminary data.</text>
</comment>
<dbReference type="GO" id="GO:0016787">
    <property type="term" value="F:hydrolase activity"/>
    <property type="evidence" value="ECO:0007669"/>
    <property type="project" value="UniProtKB-KW"/>
</dbReference>
<sequence length="292" mass="29919">MAELEVLAVGPQALVEDLGRPGVAHLGVPASGAADRASLAQGNRLLGNPAGAAGIEVLLGGFACRADSPVLLALTGAPVAATLDDEPAPFGAPFAVRRGQRLTLSTPEHGMRTYLCVRGGLGGTRHFGSVAADPTSGLGTPPLAPGDRLSIGTASDEPTAGLAVAGVDTAGAPIEVRATWGPRQDRLTGRAARQLAEGVWTVSPQLDRVGIRLDGATLSLRSDEQLSSEGVVRGAVQVPPSGAPVIFLADHPTTGGYPVVAVVTDRDTDRLAQLRPGDRLRLRLRPVSWSTD</sequence>
<dbReference type="PANTHER" id="PTHR43309:SF3">
    <property type="entry name" value="5-OXOPROLINASE SUBUNIT C"/>
    <property type="match status" value="1"/>
</dbReference>
<evidence type="ECO:0000256" key="3">
    <source>
        <dbReference type="ARBA" id="ARBA00022840"/>
    </source>
</evidence>
<dbReference type="NCBIfam" id="TIGR00724">
    <property type="entry name" value="urea_amlyse_rel"/>
    <property type="match status" value="1"/>
</dbReference>
<dbReference type="RefSeq" id="WP_179482531.1">
    <property type="nucleotide sequence ID" value="NZ_JACCFW010000001.1"/>
</dbReference>
<keyword evidence="1" id="KW-0547">Nucleotide-binding</keyword>
<dbReference type="SUPFAM" id="SSF50891">
    <property type="entry name" value="Cyclophilin-like"/>
    <property type="match status" value="1"/>
</dbReference>
<name>A0A853DNF4_9MICO</name>
<proteinExistence type="predicted"/>
<dbReference type="InterPro" id="IPR003778">
    <property type="entry name" value="CT_A_B"/>
</dbReference>
<organism evidence="5 6">
    <name type="scientific">Allobranchiibius huperziae</name>
    <dbReference type="NCBI Taxonomy" id="1874116"/>
    <lineage>
        <taxon>Bacteria</taxon>
        <taxon>Bacillati</taxon>
        <taxon>Actinomycetota</taxon>
        <taxon>Actinomycetes</taxon>
        <taxon>Micrococcales</taxon>
        <taxon>Dermacoccaceae</taxon>
        <taxon>Allobranchiibius</taxon>
    </lineage>
</organism>
<evidence type="ECO:0000259" key="4">
    <source>
        <dbReference type="SMART" id="SM00797"/>
    </source>
</evidence>
<dbReference type="PANTHER" id="PTHR43309">
    <property type="entry name" value="5-OXOPROLINASE SUBUNIT C"/>
    <property type="match status" value="1"/>
</dbReference>
<keyword evidence="3" id="KW-0067">ATP-binding</keyword>
<keyword evidence="6" id="KW-1185">Reference proteome</keyword>
<feature type="domain" description="Carboxyltransferase" evidence="4">
    <location>
        <begin position="25"/>
        <end position="291"/>
    </location>
</feature>
<dbReference type="EMBL" id="JACCFW010000001">
    <property type="protein sequence ID" value="NYJ75675.1"/>
    <property type="molecule type" value="Genomic_DNA"/>
</dbReference>
<dbReference type="Pfam" id="PF02626">
    <property type="entry name" value="CT_A_B"/>
    <property type="match status" value="1"/>
</dbReference>
<evidence type="ECO:0000256" key="1">
    <source>
        <dbReference type="ARBA" id="ARBA00022741"/>
    </source>
</evidence>
<accession>A0A853DNF4</accession>
<dbReference type="Proteomes" id="UP000571817">
    <property type="component" value="Unassembled WGS sequence"/>
</dbReference>
<gene>
    <name evidence="5" type="ORF">HNR15_002638</name>
</gene>